<dbReference type="Proteomes" id="UP000839052">
    <property type="component" value="Chromosome"/>
</dbReference>
<name>A0ABN8AKI1_9PROT</name>
<dbReference type="RefSeq" id="WP_239796079.1">
    <property type="nucleotide sequence ID" value="NZ_OU912926.1"/>
</dbReference>
<dbReference type="SFLD" id="SFLDG01129">
    <property type="entry name" value="C1.5:_HAD__Beta-PGM__Phosphata"/>
    <property type="match status" value="1"/>
</dbReference>
<gene>
    <name evidence="5" type="ORF">NTG6680_0828</name>
</gene>
<evidence type="ECO:0000256" key="3">
    <source>
        <dbReference type="ARBA" id="ARBA00022801"/>
    </source>
</evidence>
<protein>
    <submittedName>
        <fullName evidence="5">HAD family hydrolase</fullName>
    </submittedName>
</protein>
<keyword evidence="6" id="KW-1185">Reference proteome</keyword>
<dbReference type="InterPro" id="IPR023214">
    <property type="entry name" value="HAD_sf"/>
</dbReference>
<dbReference type="SUPFAM" id="SSF56784">
    <property type="entry name" value="HAD-like"/>
    <property type="match status" value="1"/>
</dbReference>
<dbReference type="Pfam" id="PF13419">
    <property type="entry name" value="HAD_2"/>
    <property type="match status" value="1"/>
</dbReference>
<evidence type="ECO:0000313" key="6">
    <source>
        <dbReference type="Proteomes" id="UP000839052"/>
    </source>
</evidence>
<dbReference type="InterPro" id="IPR006439">
    <property type="entry name" value="HAD-SF_hydro_IA"/>
</dbReference>
<dbReference type="Gene3D" id="3.40.50.1000">
    <property type="entry name" value="HAD superfamily/HAD-like"/>
    <property type="match status" value="1"/>
</dbReference>
<dbReference type="Gene3D" id="1.20.120.710">
    <property type="entry name" value="Haloacid dehalogenase hydrolase-like domain"/>
    <property type="match status" value="1"/>
</dbReference>
<evidence type="ECO:0000256" key="2">
    <source>
        <dbReference type="ARBA" id="ARBA00022723"/>
    </source>
</evidence>
<dbReference type="SFLD" id="SFLDS00003">
    <property type="entry name" value="Haloacid_Dehalogenase"/>
    <property type="match status" value="1"/>
</dbReference>
<evidence type="ECO:0000256" key="1">
    <source>
        <dbReference type="ARBA" id="ARBA00001946"/>
    </source>
</evidence>
<comment type="cofactor">
    <cofactor evidence="1">
        <name>Mg(2+)</name>
        <dbReference type="ChEBI" id="CHEBI:18420"/>
    </cofactor>
</comment>
<dbReference type="PANTHER" id="PTHR46470:SF2">
    <property type="entry name" value="GLYCERALDEHYDE 3-PHOSPHATE PHOSPHATASE"/>
    <property type="match status" value="1"/>
</dbReference>
<proteinExistence type="predicted"/>
<keyword evidence="3 5" id="KW-0378">Hydrolase</keyword>
<accession>A0ABN8AKI1</accession>
<keyword evidence="2" id="KW-0479">Metal-binding</keyword>
<dbReference type="NCBIfam" id="TIGR01549">
    <property type="entry name" value="HAD-SF-IA-v1"/>
    <property type="match status" value="1"/>
</dbReference>
<dbReference type="InterPro" id="IPR041492">
    <property type="entry name" value="HAD_2"/>
</dbReference>
<organism evidence="5 6">
    <name type="scientific">Candidatus Nitrotoga arctica</name>
    <dbReference type="NCBI Taxonomy" id="453162"/>
    <lineage>
        <taxon>Bacteria</taxon>
        <taxon>Pseudomonadati</taxon>
        <taxon>Pseudomonadota</taxon>
        <taxon>Betaproteobacteria</taxon>
        <taxon>Nitrosomonadales</taxon>
        <taxon>Gallionellaceae</taxon>
        <taxon>Candidatus Nitrotoga</taxon>
    </lineage>
</organism>
<evidence type="ECO:0000256" key="4">
    <source>
        <dbReference type="ARBA" id="ARBA00022842"/>
    </source>
</evidence>
<evidence type="ECO:0000313" key="5">
    <source>
        <dbReference type="EMBL" id="CAG9932081.1"/>
    </source>
</evidence>
<dbReference type="NCBIfam" id="TIGR01509">
    <property type="entry name" value="HAD-SF-IA-v3"/>
    <property type="match status" value="1"/>
</dbReference>
<keyword evidence="4" id="KW-0460">Magnesium</keyword>
<dbReference type="PANTHER" id="PTHR46470">
    <property type="entry name" value="N-ACYLNEURAMINATE-9-PHOSPHATASE"/>
    <property type="match status" value="1"/>
</dbReference>
<sequence>MIVKGIIFDNNGTLSDIQTNEWHDDVYRIISNLLSYQGISLAPNVVKYFYFQIMKEQRAASGERHPEFDAIDIFREIVTRHSTDFTRGLPTEKIAQLPILLAETHRAASRFQLQLYPGVEHIIRQLHPKYHLAIISDGQTAYAVPELNAVGLSGLFDPIIVSGDFGCRKPDERLFTAALTDMKMVPSEVLYVGNDMYRDVYGAQRLGMKTVFFKSNQGTQEKEGVKPDYIIYNFPELLNAIRFFEEL</sequence>
<dbReference type="EMBL" id="OU912926">
    <property type="protein sequence ID" value="CAG9932081.1"/>
    <property type="molecule type" value="Genomic_DNA"/>
</dbReference>
<dbReference type="InterPro" id="IPR036412">
    <property type="entry name" value="HAD-like_sf"/>
</dbReference>
<dbReference type="InterPro" id="IPR051400">
    <property type="entry name" value="HAD-like_hydrolase"/>
</dbReference>
<reference evidence="5 6" key="1">
    <citation type="submission" date="2021-10" db="EMBL/GenBank/DDBJ databases">
        <authorList>
            <person name="Koch H."/>
        </authorList>
    </citation>
    <scope>NUCLEOTIDE SEQUENCE [LARGE SCALE GENOMIC DNA]</scope>
    <source>
        <strain evidence="5">6680</strain>
    </source>
</reference>
<dbReference type="GO" id="GO:0016787">
    <property type="term" value="F:hydrolase activity"/>
    <property type="evidence" value="ECO:0007669"/>
    <property type="project" value="UniProtKB-KW"/>
</dbReference>